<dbReference type="PANTHER" id="PTHR36380">
    <property type="entry name" value="BNAA03G58330D PROTEIN"/>
    <property type="match status" value="1"/>
</dbReference>
<evidence type="ECO:0000313" key="3">
    <source>
        <dbReference type="Proteomes" id="UP001341840"/>
    </source>
</evidence>
<feature type="region of interest" description="Disordered" evidence="1">
    <location>
        <begin position="62"/>
        <end position="144"/>
    </location>
</feature>
<feature type="compositionally biased region" description="Polar residues" evidence="1">
    <location>
        <begin position="1"/>
        <end position="24"/>
    </location>
</feature>
<feature type="compositionally biased region" description="Polar residues" evidence="1">
    <location>
        <begin position="65"/>
        <end position="76"/>
    </location>
</feature>
<gene>
    <name evidence="2" type="ORF">PIB30_002904</name>
</gene>
<dbReference type="Proteomes" id="UP001341840">
    <property type="component" value="Unassembled WGS sequence"/>
</dbReference>
<dbReference type="EMBL" id="JASCZI010120834">
    <property type="protein sequence ID" value="MED6155176.1"/>
    <property type="molecule type" value="Genomic_DNA"/>
</dbReference>
<evidence type="ECO:0000256" key="1">
    <source>
        <dbReference type="SAM" id="MobiDB-lite"/>
    </source>
</evidence>
<comment type="caution">
    <text evidence="2">The sequence shown here is derived from an EMBL/GenBank/DDBJ whole genome shotgun (WGS) entry which is preliminary data.</text>
</comment>
<feature type="compositionally biased region" description="Basic and acidic residues" evidence="1">
    <location>
        <begin position="77"/>
        <end position="88"/>
    </location>
</feature>
<proteinExistence type="predicted"/>
<accession>A0ABU6U1Z0</accession>
<name>A0ABU6U1Z0_9FABA</name>
<feature type="region of interest" description="Disordered" evidence="1">
    <location>
        <begin position="1"/>
        <end position="28"/>
    </location>
</feature>
<sequence>MSVNSHAQVSAMESSQKSRTSSIDGSKLASVKACRITPPLSSLKTLRNIEAIRVLPANLDKKEANSSVISEQSLEIQDSKASKDDHLTDSGGNQNPLTPSLKRKTIEGLEARMTSLRPLKRLSQSPSRNSKESLEEVTEQVQSKPANLICHHPSSGLESPSEIKVTEIEVTDSILMENNSNVGKAEACMKELEDICNMLRKKHEEAKELLVRAIVNDNNLLMLNHPIYDEEISFVNFCHLLLVN</sequence>
<evidence type="ECO:0000313" key="2">
    <source>
        <dbReference type="EMBL" id="MED6155176.1"/>
    </source>
</evidence>
<organism evidence="2 3">
    <name type="scientific">Stylosanthes scabra</name>
    <dbReference type="NCBI Taxonomy" id="79078"/>
    <lineage>
        <taxon>Eukaryota</taxon>
        <taxon>Viridiplantae</taxon>
        <taxon>Streptophyta</taxon>
        <taxon>Embryophyta</taxon>
        <taxon>Tracheophyta</taxon>
        <taxon>Spermatophyta</taxon>
        <taxon>Magnoliopsida</taxon>
        <taxon>eudicotyledons</taxon>
        <taxon>Gunneridae</taxon>
        <taxon>Pentapetalae</taxon>
        <taxon>rosids</taxon>
        <taxon>fabids</taxon>
        <taxon>Fabales</taxon>
        <taxon>Fabaceae</taxon>
        <taxon>Papilionoideae</taxon>
        <taxon>50 kb inversion clade</taxon>
        <taxon>dalbergioids sensu lato</taxon>
        <taxon>Dalbergieae</taxon>
        <taxon>Pterocarpus clade</taxon>
        <taxon>Stylosanthes</taxon>
    </lineage>
</organism>
<dbReference type="PANTHER" id="PTHR36380:SF1">
    <property type="entry name" value="OS01G0755100 PROTEIN"/>
    <property type="match status" value="1"/>
</dbReference>
<keyword evidence="3" id="KW-1185">Reference proteome</keyword>
<dbReference type="InterPro" id="IPR038777">
    <property type="entry name" value="At4g18490-like"/>
</dbReference>
<reference evidence="2 3" key="1">
    <citation type="journal article" date="2023" name="Plants (Basel)">
        <title>Bridging the Gap: Combining Genomics and Transcriptomics Approaches to Understand Stylosanthes scabra, an Orphan Legume from the Brazilian Caatinga.</title>
        <authorList>
            <person name="Ferreira-Neto J.R.C."/>
            <person name="da Silva M.D."/>
            <person name="Binneck E."/>
            <person name="de Melo N.F."/>
            <person name="da Silva R.H."/>
            <person name="de Melo A.L.T.M."/>
            <person name="Pandolfi V."/>
            <person name="Bustamante F.O."/>
            <person name="Brasileiro-Vidal A.C."/>
            <person name="Benko-Iseppon A.M."/>
        </authorList>
    </citation>
    <scope>NUCLEOTIDE SEQUENCE [LARGE SCALE GENOMIC DNA]</scope>
    <source>
        <tissue evidence="2">Leaves</tissue>
    </source>
</reference>
<protein>
    <submittedName>
        <fullName evidence="2">Uncharacterized protein</fullName>
    </submittedName>
</protein>